<dbReference type="EMBL" id="BAABGA010000048">
    <property type="protein sequence ID" value="GAA4459648.1"/>
    <property type="molecule type" value="Genomic_DNA"/>
</dbReference>
<dbReference type="RefSeq" id="WP_345324808.1">
    <property type="nucleotide sequence ID" value="NZ_BAABGA010000048.1"/>
</dbReference>
<reference evidence="2" key="1">
    <citation type="journal article" date="2019" name="Int. J. Syst. Evol. Microbiol.">
        <title>The Global Catalogue of Microorganisms (GCM) 10K type strain sequencing project: providing services to taxonomists for standard genome sequencing and annotation.</title>
        <authorList>
            <consortium name="The Broad Institute Genomics Platform"/>
            <consortium name="The Broad Institute Genome Sequencing Center for Infectious Disease"/>
            <person name="Wu L."/>
            <person name="Ma J."/>
        </authorList>
    </citation>
    <scope>NUCLEOTIDE SEQUENCE [LARGE SCALE GENOMIC DNA]</scope>
    <source>
        <strain evidence="2">JCM 17759</strain>
    </source>
</reference>
<accession>A0ABP8N4E0</accession>
<keyword evidence="2" id="KW-1185">Reference proteome</keyword>
<sequence length="75" mass="8366">MSKLGANKDRYLLARMKLPSMTGTLTIANPAGMTLRQSSSFEKQKDSDINDAETAMESLLSGQVRMETKYRQKHG</sequence>
<evidence type="ECO:0000313" key="1">
    <source>
        <dbReference type="EMBL" id="GAA4459648.1"/>
    </source>
</evidence>
<name>A0ABP8N4E0_9BACT</name>
<gene>
    <name evidence="1" type="ORF">GCM10023156_39530</name>
</gene>
<protein>
    <submittedName>
        <fullName evidence="1">Uncharacterized protein</fullName>
    </submittedName>
</protein>
<dbReference type="Proteomes" id="UP001500840">
    <property type="component" value="Unassembled WGS sequence"/>
</dbReference>
<organism evidence="1 2">
    <name type="scientific">Novipirellula rosea</name>
    <dbReference type="NCBI Taxonomy" id="1031540"/>
    <lineage>
        <taxon>Bacteria</taxon>
        <taxon>Pseudomonadati</taxon>
        <taxon>Planctomycetota</taxon>
        <taxon>Planctomycetia</taxon>
        <taxon>Pirellulales</taxon>
        <taxon>Pirellulaceae</taxon>
        <taxon>Novipirellula</taxon>
    </lineage>
</organism>
<proteinExistence type="predicted"/>
<comment type="caution">
    <text evidence="1">The sequence shown here is derived from an EMBL/GenBank/DDBJ whole genome shotgun (WGS) entry which is preliminary data.</text>
</comment>
<evidence type="ECO:0000313" key="2">
    <source>
        <dbReference type="Proteomes" id="UP001500840"/>
    </source>
</evidence>